<sequence length="189" mass="22350">MKHEDYGLAVRALGGDLEAWDELYTKSLPIVRGFTRKYRSGFPIGAAGYEDTVSDAYVRAYTRLERYDGTCRFSTWVCAIVKRQVWVENTKFCRRERIYRQRFAPSVLLYSRDPCDIFLAMELKKSLWRAFEDLKPLESYILESHVVQERTFLQLGRTVHLSRRAVEGCYAMALMRYARSFHRIHHAFR</sequence>
<dbReference type="NCBIfam" id="TIGR02937">
    <property type="entry name" value="sigma70-ECF"/>
    <property type="match status" value="1"/>
</dbReference>
<dbReference type="RefSeq" id="WP_249314389.1">
    <property type="nucleotide sequence ID" value="NZ_JACRSR010000001.1"/>
</dbReference>
<dbReference type="SUPFAM" id="SSF88659">
    <property type="entry name" value="Sigma3 and sigma4 domains of RNA polymerase sigma factors"/>
    <property type="match status" value="1"/>
</dbReference>
<organism evidence="2 3">
    <name type="scientific">Gehongia tenuis</name>
    <dbReference type="NCBI Taxonomy" id="2763655"/>
    <lineage>
        <taxon>Bacteria</taxon>
        <taxon>Bacillati</taxon>
        <taxon>Bacillota</taxon>
        <taxon>Clostridia</taxon>
        <taxon>Christensenellales</taxon>
        <taxon>Christensenellaceae</taxon>
        <taxon>Gehongia</taxon>
    </lineage>
</organism>
<dbReference type="GO" id="GO:0006352">
    <property type="term" value="P:DNA-templated transcription initiation"/>
    <property type="evidence" value="ECO:0007669"/>
    <property type="project" value="InterPro"/>
</dbReference>
<evidence type="ECO:0000313" key="2">
    <source>
        <dbReference type="EMBL" id="MBC8530448.1"/>
    </source>
</evidence>
<dbReference type="InterPro" id="IPR013325">
    <property type="entry name" value="RNA_pol_sigma_r2"/>
</dbReference>
<dbReference type="SUPFAM" id="SSF88946">
    <property type="entry name" value="Sigma2 domain of RNA polymerase sigma factors"/>
    <property type="match status" value="1"/>
</dbReference>
<evidence type="ECO:0000313" key="3">
    <source>
        <dbReference type="Proteomes" id="UP000623172"/>
    </source>
</evidence>
<protein>
    <submittedName>
        <fullName evidence="2">Sigma-70 family RNA polymerase sigma factor</fullName>
    </submittedName>
</protein>
<dbReference type="Pfam" id="PF04542">
    <property type="entry name" value="Sigma70_r2"/>
    <property type="match status" value="1"/>
</dbReference>
<dbReference type="Proteomes" id="UP000623172">
    <property type="component" value="Unassembled WGS sequence"/>
</dbReference>
<dbReference type="InterPro" id="IPR014284">
    <property type="entry name" value="RNA_pol_sigma-70_dom"/>
</dbReference>
<dbReference type="GO" id="GO:0003700">
    <property type="term" value="F:DNA-binding transcription factor activity"/>
    <property type="evidence" value="ECO:0007669"/>
    <property type="project" value="InterPro"/>
</dbReference>
<name>A0A926HNS0_9FIRM</name>
<dbReference type="Gene3D" id="1.10.1740.10">
    <property type="match status" value="1"/>
</dbReference>
<gene>
    <name evidence="2" type="ORF">H8696_01130</name>
</gene>
<dbReference type="InterPro" id="IPR007627">
    <property type="entry name" value="RNA_pol_sigma70_r2"/>
</dbReference>
<dbReference type="EMBL" id="JACRSR010000001">
    <property type="protein sequence ID" value="MBC8530448.1"/>
    <property type="molecule type" value="Genomic_DNA"/>
</dbReference>
<evidence type="ECO:0000259" key="1">
    <source>
        <dbReference type="Pfam" id="PF04542"/>
    </source>
</evidence>
<dbReference type="AlphaFoldDB" id="A0A926HNS0"/>
<dbReference type="InterPro" id="IPR013324">
    <property type="entry name" value="RNA_pol_sigma_r3/r4-like"/>
</dbReference>
<proteinExistence type="predicted"/>
<comment type="caution">
    <text evidence="2">The sequence shown here is derived from an EMBL/GenBank/DDBJ whole genome shotgun (WGS) entry which is preliminary data.</text>
</comment>
<reference evidence="2" key="1">
    <citation type="submission" date="2020-08" db="EMBL/GenBank/DDBJ databases">
        <title>Genome public.</title>
        <authorList>
            <person name="Liu C."/>
            <person name="Sun Q."/>
        </authorList>
    </citation>
    <scope>NUCLEOTIDE SEQUENCE</scope>
    <source>
        <strain evidence="2">NSJ-53</strain>
    </source>
</reference>
<accession>A0A926HNS0</accession>
<keyword evidence="3" id="KW-1185">Reference proteome</keyword>
<feature type="domain" description="RNA polymerase sigma-70 region 2" evidence="1">
    <location>
        <begin position="23"/>
        <end position="84"/>
    </location>
</feature>